<feature type="domain" description="Mitochondria-eating protein C-terminal" evidence="15">
    <location>
        <begin position="172"/>
        <end position="366"/>
    </location>
</feature>
<evidence type="ECO:0000256" key="14">
    <source>
        <dbReference type="SAM" id="MobiDB-lite"/>
    </source>
</evidence>
<comment type="caution">
    <text evidence="16">The sequence shown here is derived from an EMBL/GenBank/DDBJ whole genome shotgun (WGS) entry which is preliminary data.</text>
</comment>
<evidence type="ECO:0000256" key="13">
    <source>
        <dbReference type="SAM" id="Coils"/>
    </source>
</evidence>
<feature type="coiled-coil region" evidence="13">
    <location>
        <begin position="129"/>
        <end position="159"/>
    </location>
</feature>
<keyword evidence="10" id="KW-0496">Mitochondrion</keyword>
<keyword evidence="6" id="KW-0963">Cytoplasm</keyword>
<evidence type="ECO:0000256" key="3">
    <source>
        <dbReference type="ARBA" id="ARBA00004496"/>
    </source>
</evidence>
<evidence type="ECO:0000256" key="12">
    <source>
        <dbReference type="ARBA" id="ARBA00032687"/>
    </source>
</evidence>
<evidence type="ECO:0000256" key="8">
    <source>
        <dbReference type="ARBA" id="ARBA00023054"/>
    </source>
</evidence>
<dbReference type="GO" id="GO:0035695">
    <property type="term" value="P:mitophagy by internal vacuole formation"/>
    <property type="evidence" value="ECO:0007669"/>
    <property type="project" value="TreeGrafter"/>
</dbReference>
<keyword evidence="11" id="KW-0472">Membrane</keyword>
<dbReference type="EMBL" id="JBBCAQ010000033">
    <property type="protein sequence ID" value="KAK7582518.1"/>
    <property type="molecule type" value="Genomic_DNA"/>
</dbReference>
<evidence type="ECO:0000256" key="11">
    <source>
        <dbReference type="ARBA" id="ARBA00023136"/>
    </source>
</evidence>
<dbReference type="GO" id="GO:0035694">
    <property type="term" value="P:mitochondrial protein catabolic process"/>
    <property type="evidence" value="ECO:0007669"/>
    <property type="project" value="InterPro"/>
</dbReference>
<feature type="region of interest" description="Disordered" evidence="14">
    <location>
        <begin position="24"/>
        <end position="46"/>
    </location>
</feature>
<protein>
    <recommendedName>
        <fullName evidence="5">Mitochondria-eating protein</fullName>
    </recommendedName>
    <alternativeName>
        <fullName evidence="12">Spermatogenesis-associated protein 18</fullName>
    </alternativeName>
</protein>
<name>A0AAN9Y2Z7_9HEMI</name>
<evidence type="ECO:0000256" key="6">
    <source>
        <dbReference type="ARBA" id="ARBA00022490"/>
    </source>
</evidence>
<proteinExistence type="inferred from homology"/>
<reference evidence="16 17" key="1">
    <citation type="submission" date="2024-03" db="EMBL/GenBank/DDBJ databases">
        <title>Adaptation during the transition from Ophiocordyceps entomopathogen to insect associate is accompanied by gene loss and intensified selection.</title>
        <authorList>
            <person name="Ward C.M."/>
            <person name="Onetto C.A."/>
            <person name="Borneman A.R."/>
        </authorList>
    </citation>
    <scope>NUCLEOTIDE SEQUENCE [LARGE SCALE GENOMIC DNA]</scope>
    <source>
        <strain evidence="16">AWRI1</strain>
        <tissue evidence="16">Single Adult Female</tissue>
    </source>
</reference>
<feature type="compositionally biased region" description="Polar residues" evidence="14">
    <location>
        <begin position="90"/>
        <end position="100"/>
    </location>
</feature>
<evidence type="ECO:0000256" key="2">
    <source>
        <dbReference type="ARBA" id="ARBA00004305"/>
    </source>
</evidence>
<dbReference type="PANTHER" id="PTHR21771">
    <property type="entry name" value="MITOCHONDRIA-EATING PROTEIN-RELATED"/>
    <property type="match status" value="1"/>
</dbReference>
<dbReference type="InterPro" id="IPR031981">
    <property type="entry name" value="MIEAP_C"/>
</dbReference>
<keyword evidence="8 13" id="KW-0175">Coiled coil</keyword>
<evidence type="ECO:0000313" key="16">
    <source>
        <dbReference type="EMBL" id="KAK7582518.1"/>
    </source>
</evidence>
<dbReference type="GO" id="GO:0008289">
    <property type="term" value="F:lipid binding"/>
    <property type="evidence" value="ECO:0007669"/>
    <property type="project" value="UniProtKB-KW"/>
</dbReference>
<evidence type="ECO:0000256" key="7">
    <source>
        <dbReference type="ARBA" id="ARBA00022787"/>
    </source>
</evidence>
<dbReference type="Proteomes" id="UP001367676">
    <property type="component" value="Unassembled WGS sequence"/>
</dbReference>
<sequence length="366" mass="41048">MSHLRIARKLYDCVLELMKEVAEDEDSSDISGYHSDSDSAIMMSGNSPYVSKRARHNFLTRSVRSSSNCSARTRLMIPSTGSSSESPPEQNSTTGTNWDWTNEKSPEIEVTNVCPNCGPQSTLISSQNNRELISAQTELETTKAELERAKSKIEALTKSVTYNSTAQKELSAQRLVRCYGNLYSQGRVNALEALDAIPQLQGADELKSKILFSIVVLAFRSTQALLQQKKEQVKQLLFNHTPSNPSQTELETAITTYLRRTVDSFDISSCITEVSAQLWATLYDYPCLKTCTGLLQYIKDSVRLAWALTNQIPAFILEYEQRTFRRDLHVRFHTSKSDNDQIRTYLWPALLEGAGGPCVHKAVVLT</sequence>
<keyword evidence="7" id="KW-1000">Mitochondrion outer membrane</keyword>
<evidence type="ECO:0000313" key="17">
    <source>
        <dbReference type="Proteomes" id="UP001367676"/>
    </source>
</evidence>
<dbReference type="AlphaFoldDB" id="A0AAN9Y2Z7"/>
<evidence type="ECO:0000256" key="9">
    <source>
        <dbReference type="ARBA" id="ARBA00023121"/>
    </source>
</evidence>
<evidence type="ECO:0000256" key="5">
    <source>
        <dbReference type="ARBA" id="ARBA00019863"/>
    </source>
</evidence>
<gene>
    <name evidence="16" type="ORF">V9T40_013963</name>
</gene>
<keyword evidence="9" id="KW-0446">Lipid-binding</keyword>
<evidence type="ECO:0000256" key="10">
    <source>
        <dbReference type="ARBA" id="ARBA00023128"/>
    </source>
</evidence>
<comment type="similarity">
    <text evidence="4">Belongs to the MIEAP family.</text>
</comment>
<keyword evidence="17" id="KW-1185">Reference proteome</keyword>
<evidence type="ECO:0000256" key="1">
    <source>
        <dbReference type="ARBA" id="ARBA00004294"/>
    </source>
</evidence>
<accession>A0AAN9Y2Z7</accession>
<evidence type="ECO:0000259" key="15">
    <source>
        <dbReference type="Pfam" id="PF16026"/>
    </source>
</evidence>
<comment type="subcellular location">
    <subcellularLocation>
        <location evidence="3">Cytoplasm</location>
    </subcellularLocation>
    <subcellularLocation>
        <location evidence="2">Mitochondrion matrix</location>
    </subcellularLocation>
    <subcellularLocation>
        <location evidence="1">Mitochondrion outer membrane</location>
    </subcellularLocation>
</comment>
<dbReference type="Pfam" id="PF16026">
    <property type="entry name" value="MIEAP"/>
    <property type="match status" value="1"/>
</dbReference>
<organism evidence="16 17">
    <name type="scientific">Parthenolecanium corni</name>
    <dbReference type="NCBI Taxonomy" id="536013"/>
    <lineage>
        <taxon>Eukaryota</taxon>
        <taxon>Metazoa</taxon>
        <taxon>Ecdysozoa</taxon>
        <taxon>Arthropoda</taxon>
        <taxon>Hexapoda</taxon>
        <taxon>Insecta</taxon>
        <taxon>Pterygota</taxon>
        <taxon>Neoptera</taxon>
        <taxon>Paraneoptera</taxon>
        <taxon>Hemiptera</taxon>
        <taxon>Sternorrhyncha</taxon>
        <taxon>Coccoidea</taxon>
        <taxon>Coccidae</taxon>
        <taxon>Parthenolecanium</taxon>
    </lineage>
</organism>
<dbReference type="GO" id="GO:0005759">
    <property type="term" value="C:mitochondrial matrix"/>
    <property type="evidence" value="ECO:0007669"/>
    <property type="project" value="UniProtKB-SubCell"/>
</dbReference>
<dbReference type="InterPro" id="IPR026169">
    <property type="entry name" value="MIEAP"/>
</dbReference>
<dbReference type="GO" id="GO:0005741">
    <property type="term" value="C:mitochondrial outer membrane"/>
    <property type="evidence" value="ECO:0007669"/>
    <property type="project" value="UniProtKB-SubCell"/>
</dbReference>
<feature type="region of interest" description="Disordered" evidence="14">
    <location>
        <begin position="63"/>
        <end position="101"/>
    </location>
</feature>
<evidence type="ECO:0000256" key="4">
    <source>
        <dbReference type="ARBA" id="ARBA00008233"/>
    </source>
</evidence>
<dbReference type="PANTHER" id="PTHR21771:SF1">
    <property type="entry name" value="MITOCHONDRIA-EATING PROTEIN"/>
    <property type="match status" value="1"/>
</dbReference>